<evidence type="ECO:0000256" key="12">
    <source>
        <dbReference type="SAM" id="MobiDB-lite"/>
    </source>
</evidence>
<dbReference type="OrthoDB" id="410104at2759"/>
<gene>
    <name evidence="13" type="ORF">AFUS01_LOCUS6835</name>
</gene>
<evidence type="ECO:0000256" key="8">
    <source>
        <dbReference type="ARBA" id="ARBA00043187"/>
    </source>
</evidence>
<feature type="binding site" evidence="11">
    <location>
        <position position="97"/>
    </location>
    <ligand>
        <name>Mg(2+)</name>
        <dbReference type="ChEBI" id="CHEBI:18420"/>
        <label>1</label>
    </ligand>
</feature>
<comment type="caution">
    <text evidence="13">The sequence shown here is derived from an EMBL/GenBank/DDBJ whole genome shotgun (WGS) entry which is preliminary data.</text>
</comment>
<comment type="catalytic activity">
    <reaction evidence="10">
        <text>alpha-NAD(+) + H2O = ADP-D-ribose + nicotinamide + H(+)</text>
        <dbReference type="Rhea" id="RHEA:68792"/>
        <dbReference type="ChEBI" id="CHEBI:15377"/>
        <dbReference type="ChEBI" id="CHEBI:15378"/>
        <dbReference type="ChEBI" id="CHEBI:17154"/>
        <dbReference type="ChEBI" id="CHEBI:57967"/>
        <dbReference type="ChEBI" id="CHEBI:77017"/>
    </reaction>
</comment>
<dbReference type="GO" id="GO:0004649">
    <property type="term" value="F:poly(ADP-ribose) glycohydrolase activity"/>
    <property type="evidence" value="ECO:0007669"/>
    <property type="project" value="UniProtKB-EC"/>
</dbReference>
<feature type="region of interest" description="Disordered" evidence="12">
    <location>
        <begin position="67"/>
        <end position="94"/>
    </location>
</feature>
<dbReference type="AlphaFoldDB" id="A0A8J2NWQ2"/>
<evidence type="ECO:0000256" key="3">
    <source>
        <dbReference type="ARBA" id="ARBA00041057"/>
    </source>
</evidence>
<keyword evidence="14" id="KW-1185">Reference proteome</keyword>
<feature type="compositionally biased region" description="Polar residues" evidence="12">
    <location>
        <begin position="75"/>
        <end position="90"/>
    </location>
</feature>
<evidence type="ECO:0000256" key="7">
    <source>
        <dbReference type="ARBA" id="ARBA00042850"/>
    </source>
</evidence>
<evidence type="ECO:0000256" key="6">
    <source>
        <dbReference type="ARBA" id="ARBA00042722"/>
    </source>
</evidence>
<keyword evidence="11" id="KW-0479">Metal-binding</keyword>
<comment type="cofactor">
    <cofactor evidence="11">
        <name>Mg(2+)</name>
        <dbReference type="ChEBI" id="CHEBI:18420"/>
    </cofactor>
    <text evidence="11">Binds 2 magnesium ions per subunit.</text>
</comment>
<dbReference type="Proteomes" id="UP000708208">
    <property type="component" value="Unassembled WGS sequence"/>
</dbReference>
<evidence type="ECO:0000256" key="5">
    <source>
        <dbReference type="ARBA" id="ARBA00042471"/>
    </source>
</evidence>
<evidence type="ECO:0000256" key="11">
    <source>
        <dbReference type="PIRSR" id="PIRSR605502-1"/>
    </source>
</evidence>
<sequence>MSLLPSLNQWQGCLAGVLVGDCLGFPYEVIRFKKMFPHTIEFIEDDLEKIKIRQMIPYVRRVKKTPTKPAKGARVTSTPTLATTSGSGETCSERQYTDDTSMTITFAKFLTESNDSLDYVDLARSFSAEFIVDVPKSRGYGPGVKKLLTKFDEVNFKNVFQYATETFKGQGSMGNGSGMRISPVALYTLNDPDRFRLVDITIDSCRLTHTHPEGIFGGIFQALAVRQALLFGAKKDKPSAIEFLDAFETEFKSVLSSKATSKRVAAYQSGYQIYQDKIDVIKKFLKGGPSSWSLQKIKEELGNKVVSSKSIPTALFCFLASFQEIDFIHTDNHFQRAITLAFALGGDTDTIGGMTGAICGAYVGLDDFPENFVQSCEASGKILNVAEQLYRKCNNSTEV</sequence>
<evidence type="ECO:0000256" key="4">
    <source>
        <dbReference type="ARBA" id="ARBA00042398"/>
    </source>
</evidence>
<evidence type="ECO:0000256" key="2">
    <source>
        <dbReference type="ARBA" id="ARBA00012255"/>
    </source>
</evidence>
<comment type="similarity">
    <text evidence="1">Belongs to the ADP-ribosylglycohydrolase family.</text>
</comment>
<feature type="binding site" evidence="11">
    <location>
        <position position="99"/>
    </location>
    <ligand>
        <name>Mg(2+)</name>
        <dbReference type="ChEBI" id="CHEBI:18420"/>
        <label>1</label>
    </ligand>
</feature>
<dbReference type="InterPro" id="IPR005502">
    <property type="entry name" value="Ribosyl_crysJ1"/>
</dbReference>
<evidence type="ECO:0000256" key="1">
    <source>
        <dbReference type="ARBA" id="ARBA00010702"/>
    </source>
</evidence>
<evidence type="ECO:0000313" key="13">
    <source>
        <dbReference type="EMBL" id="CAG7717375.1"/>
    </source>
</evidence>
<evidence type="ECO:0000313" key="14">
    <source>
        <dbReference type="Proteomes" id="UP000708208"/>
    </source>
</evidence>
<dbReference type="GO" id="GO:0005739">
    <property type="term" value="C:mitochondrion"/>
    <property type="evidence" value="ECO:0007669"/>
    <property type="project" value="TreeGrafter"/>
</dbReference>
<feature type="binding site" evidence="11">
    <location>
        <position position="350"/>
    </location>
    <ligand>
        <name>Mg(2+)</name>
        <dbReference type="ChEBI" id="CHEBI:18420"/>
        <label>1</label>
    </ligand>
</feature>
<organism evidence="13 14">
    <name type="scientific">Allacma fusca</name>
    <dbReference type="NCBI Taxonomy" id="39272"/>
    <lineage>
        <taxon>Eukaryota</taxon>
        <taxon>Metazoa</taxon>
        <taxon>Ecdysozoa</taxon>
        <taxon>Arthropoda</taxon>
        <taxon>Hexapoda</taxon>
        <taxon>Collembola</taxon>
        <taxon>Symphypleona</taxon>
        <taxon>Sminthuridae</taxon>
        <taxon>Allacma</taxon>
    </lineage>
</organism>
<evidence type="ECO:0000256" key="10">
    <source>
        <dbReference type="ARBA" id="ARBA00049015"/>
    </source>
</evidence>
<dbReference type="GO" id="GO:0005634">
    <property type="term" value="C:nucleus"/>
    <property type="evidence" value="ECO:0007669"/>
    <property type="project" value="TreeGrafter"/>
</dbReference>
<dbReference type="PANTHER" id="PTHR16222:SF24">
    <property type="entry name" value="ADP-RIBOSYLHYDROLASE ARH3"/>
    <property type="match status" value="1"/>
</dbReference>
<evidence type="ECO:0000256" key="9">
    <source>
        <dbReference type="ARBA" id="ARBA00043193"/>
    </source>
</evidence>
<dbReference type="EMBL" id="CAJVCH010045266">
    <property type="protein sequence ID" value="CAG7717375.1"/>
    <property type="molecule type" value="Genomic_DNA"/>
</dbReference>
<dbReference type="GO" id="GO:0046872">
    <property type="term" value="F:metal ion binding"/>
    <property type="evidence" value="ECO:0007669"/>
    <property type="project" value="UniProtKB-KW"/>
</dbReference>
<dbReference type="InterPro" id="IPR050792">
    <property type="entry name" value="ADP-ribosylglycohydrolase"/>
</dbReference>
<dbReference type="Pfam" id="PF03747">
    <property type="entry name" value="ADP_ribosyl_GH"/>
    <property type="match status" value="1"/>
</dbReference>
<feature type="binding site" evidence="11">
    <location>
        <position position="98"/>
    </location>
    <ligand>
        <name>Mg(2+)</name>
        <dbReference type="ChEBI" id="CHEBI:18420"/>
        <label>1</label>
    </ligand>
</feature>
<feature type="binding site" evidence="11">
    <location>
        <position position="349"/>
    </location>
    <ligand>
        <name>Mg(2+)</name>
        <dbReference type="ChEBI" id="CHEBI:18420"/>
        <label>1</label>
    </ligand>
</feature>
<keyword evidence="11" id="KW-0460">Magnesium</keyword>
<reference evidence="13" key="1">
    <citation type="submission" date="2021-06" db="EMBL/GenBank/DDBJ databases">
        <authorList>
            <person name="Hodson N. C."/>
            <person name="Mongue J. A."/>
            <person name="Jaron S. K."/>
        </authorList>
    </citation>
    <scope>NUCLEOTIDE SEQUENCE</scope>
</reference>
<name>A0A8J2NWQ2_9HEXA</name>
<proteinExistence type="inferred from homology"/>
<dbReference type="EC" id="3.2.1.143" evidence="2"/>
<protein>
    <recommendedName>
        <fullName evidence="3">ADP-ribosylhydrolase ARH3</fullName>
        <ecNumber evidence="2">3.2.1.143</ecNumber>
    </recommendedName>
    <alternativeName>
        <fullName evidence="4">ADP-ribose glycohydrolase ARH3</fullName>
    </alternativeName>
    <alternativeName>
        <fullName evidence="5">ADP-ribosylhydrolase 3</fullName>
    </alternativeName>
    <alternativeName>
        <fullName evidence="8">O-acetyl-ADP-ribose deacetylase ARH3</fullName>
    </alternativeName>
    <alternativeName>
        <fullName evidence="9">Poly(ADP-ribose) glycohydrolase ARH3</fullName>
    </alternativeName>
    <alternativeName>
        <fullName evidence="7">[Protein ADP-ribosylarginine] hydrolase-like protein 2</fullName>
    </alternativeName>
    <alternativeName>
        <fullName evidence="6">[Protein ADP-ribosylserine] hydrolase</fullName>
    </alternativeName>
</protein>
<feature type="binding site" evidence="11">
    <location>
        <position position="347"/>
    </location>
    <ligand>
        <name>Mg(2+)</name>
        <dbReference type="ChEBI" id="CHEBI:18420"/>
        <label>1</label>
    </ligand>
</feature>
<dbReference type="PANTHER" id="PTHR16222">
    <property type="entry name" value="ADP-RIBOSYLGLYCOHYDROLASE"/>
    <property type="match status" value="1"/>
</dbReference>
<accession>A0A8J2NWQ2</accession>